<evidence type="ECO:0000313" key="1">
    <source>
        <dbReference type="EMBL" id="GIY89982.1"/>
    </source>
</evidence>
<evidence type="ECO:0000313" key="2">
    <source>
        <dbReference type="Proteomes" id="UP001054945"/>
    </source>
</evidence>
<keyword evidence="2" id="KW-1185">Reference proteome</keyword>
<protein>
    <submittedName>
        <fullName evidence="1">Uncharacterized protein</fullName>
    </submittedName>
</protein>
<dbReference type="AlphaFoldDB" id="A0AAV4X483"/>
<sequence>MLRDLSTELWPKENRRASQLISNFLIAKSSPNSKKLRKQLGVDAVGTRVSVLDLSEDFALMCSLTTAGAITCQMRFLEPLCLFLFKTALPLMLFGPTRF</sequence>
<comment type="caution">
    <text evidence="1">The sequence shown here is derived from an EMBL/GenBank/DDBJ whole genome shotgun (WGS) entry which is preliminary data.</text>
</comment>
<dbReference type="EMBL" id="BPLR01017278">
    <property type="protein sequence ID" value="GIY89982.1"/>
    <property type="molecule type" value="Genomic_DNA"/>
</dbReference>
<proteinExistence type="predicted"/>
<gene>
    <name evidence="1" type="ORF">CEXT_663221</name>
</gene>
<organism evidence="1 2">
    <name type="scientific">Caerostris extrusa</name>
    <name type="common">Bark spider</name>
    <name type="synonym">Caerostris bankana</name>
    <dbReference type="NCBI Taxonomy" id="172846"/>
    <lineage>
        <taxon>Eukaryota</taxon>
        <taxon>Metazoa</taxon>
        <taxon>Ecdysozoa</taxon>
        <taxon>Arthropoda</taxon>
        <taxon>Chelicerata</taxon>
        <taxon>Arachnida</taxon>
        <taxon>Araneae</taxon>
        <taxon>Araneomorphae</taxon>
        <taxon>Entelegynae</taxon>
        <taxon>Araneoidea</taxon>
        <taxon>Araneidae</taxon>
        <taxon>Caerostris</taxon>
    </lineage>
</organism>
<dbReference type="Proteomes" id="UP001054945">
    <property type="component" value="Unassembled WGS sequence"/>
</dbReference>
<name>A0AAV4X483_CAEEX</name>
<accession>A0AAV4X483</accession>
<reference evidence="1 2" key="1">
    <citation type="submission" date="2021-06" db="EMBL/GenBank/DDBJ databases">
        <title>Caerostris extrusa draft genome.</title>
        <authorList>
            <person name="Kono N."/>
            <person name="Arakawa K."/>
        </authorList>
    </citation>
    <scope>NUCLEOTIDE SEQUENCE [LARGE SCALE GENOMIC DNA]</scope>
</reference>